<gene>
    <name evidence="7" type="ORF">MUO14_20045</name>
</gene>
<protein>
    <submittedName>
        <fullName evidence="7">(S)-benzoin forming benzil reductase</fullName>
        <ecNumber evidence="7">1.1.1.320</ecNumber>
    </submittedName>
</protein>
<dbReference type="InterPro" id="IPR051721">
    <property type="entry name" value="Biopterin_syn/organic_redct"/>
</dbReference>
<dbReference type="Proteomes" id="UP000831880">
    <property type="component" value="Chromosome"/>
</dbReference>
<dbReference type="PRINTS" id="PR00081">
    <property type="entry name" value="GDHRDH"/>
</dbReference>
<comment type="subcellular location">
    <subcellularLocation>
        <location evidence="1">Cytoplasm</location>
    </subcellularLocation>
</comment>
<keyword evidence="4" id="KW-0521">NADP</keyword>
<keyword evidence="5 7" id="KW-0560">Oxidoreductase</keyword>
<dbReference type="GO" id="GO:0016491">
    <property type="term" value="F:oxidoreductase activity"/>
    <property type="evidence" value="ECO:0007669"/>
    <property type="project" value="UniProtKB-KW"/>
</dbReference>
<evidence type="ECO:0000256" key="6">
    <source>
        <dbReference type="RuleBase" id="RU000363"/>
    </source>
</evidence>
<evidence type="ECO:0000256" key="1">
    <source>
        <dbReference type="ARBA" id="ARBA00004496"/>
    </source>
</evidence>
<accession>A0ABY4GXE1</accession>
<keyword evidence="8" id="KW-1185">Reference proteome</keyword>
<dbReference type="InterPro" id="IPR036291">
    <property type="entry name" value="NAD(P)-bd_dom_sf"/>
</dbReference>
<evidence type="ECO:0000313" key="8">
    <source>
        <dbReference type="Proteomes" id="UP000831880"/>
    </source>
</evidence>
<dbReference type="SUPFAM" id="SSF51735">
    <property type="entry name" value="NAD(P)-binding Rossmann-fold domains"/>
    <property type="match status" value="1"/>
</dbReference>
<dbReference type="PANTHER" id="PTHR44085">
    <property type="entry name" value="SEPIAPTERIN REDUCTASE"/>
    <property type="match status" value="1"/>
</dbReference>
<reference evidence="7 8" key="1">
    <citation type="submission" date="2022-04" db="EMBL/GenBank/DDBJ databases">
        <title>Halobacillus sp. isolated from saltern.</title>
        <authorList>
            <person name="Won M."/>
            <person name="Lee C.-M."/>
            <person name="Woen H.-Y."/>
            <person name="Kwon S.-W."/>
        </authorList>
    </citation>
    <scope>NUCLEOTIDE SEQUENCE [LARGE SCALE GENOMIC DNA]</scope>
    <source>
        <strain evidence="7 8">SSTM10-2</strain>
    </source>
</reference>
<dbReference type="PROSITE" id="PS00061">
    <property type="entry name" value="ADH_SHORT"/>
    <property type="match status" value="1"/>
</dbReference>
<dbReference type="PRINTS" id="PR00080">
    <property type="entry name" value="SDRFAMILY"/>
</dbReference>
<dbReference type="RefSeq" id="WP_244752294.1">
    <property type="nucleotide sequence ID" value="NZ_CP095074.1"/>
</dbReference>
<dbReference type="EMBL" id="CP095074">
    <property type="protein sequence ID" value="UOQ92686.1"/>
    <property type="molecule type" value="Genomic_DNA"/>
</dbReference>
<dbReference type="EC" id="1.1.1.320" evidence="7"/>
<name>A0ABY4GXE1_9BACI</name>
<evidence type="ECO:0000256" key="2">
    <source>
        <dbReference type="ARBA" id="ARBA00006484"/>
    </source>
</evidence>
<comment type="similarity">
    <text evidence="2 6">Belongs to the short-chain dehydrogenases/reductases (SDR) family.</text>
</comment>
<dbReference type="InterPro" id="IPR002347">
    <property type="entry name" value="SDR_fam"/>
</dbReference>
<organism evidence="7 8">
    <name type="scientific">Halobacillus shinanisalinarum</name>
    <dbReference type="NCBI Taxonomy" id="2932258"/>
    <lineage>
        <taxon>Bacteria</taxon>
        <taxon>Bacillati</taxon>
        <taxon>Bacillota</taxon>
        <taxon>Bacilli</taxon>
        <taxon>Bacillales</taxon>
        <taxon>Bacillaceae</taxon>
        <taxon>Halobacillus</taxon>
    </lineage>
</organism>
<sequence>MQYAIVTGDSRGLGEAIAEQFLGKSIHVIGVSRHSNKELSKLAEKYDGNYTHVGCDLSDPSQLEKGIEQVVKQVTHNDTHFIYLVNNAGVIEPIETVGNFHLQDVSKHMMINVTAPMMFVNHLLKEANDHSITTAIINITSGAAERSVHGWSVYSSSKAAINRFTETTALEQEMADKEHKIIAYSPGVVDTDMQKEIRSSKESAFADLDKFKALKEEGQLNSPKTVAAVLMDLLNDYSSIESGKVYKLYDLIESKA</sequence>
<keyword evidence="3" id="KW-0963">Cytoplasm</keyword>
<dbReference type="NCBIfam" id="NF005381">
    <property type="entry name" value="PRK06924.1"/>
    <property type="match status" value="1"/>
</dbReference>
<dbReference type="InterPro" id="IPR020904">
    <property type="entry name" value="Sc_DH/Rdtase_CS"/>
</dbReference>
<dbReference type="Pfam" id="PF00106">
    <property type="entry name" value="adh_short"/>
    <property type="match status" value="1"/>
</dbReference>
<dbReference type="PANTHER" id="PTHR44085:SF2">
    <property type="entry name" value="SEPIAPTERIN REDUCTASE"/>
    <property type="match status" value="1"/>
</dbReference>
<dbReference type="Gene3D" id="3.40.50.720">
    <property type="entry name" value="NAD(P)-binding Rossmann-like Domain"/>
    <property type="match status" value="1"/>
</dbReference>
<evidence type="ECO:0000256" key="5">
    <source>
        <dbReference type="ARBA" id="ARBA00023002"/>
    </source>
</evidence>
<proteinExistence type="inferred from homology"/>
<evidence type="ECO:0000256" key="3">
    <source>
        <dbReference type="ARBA" id="ARBA00022490"/>
    </source>
</evidence>
<evidence type="ECO:0000313" key="7">
    <source>
        <dbReference type="EMBL" id="UOQ92686.1"/>
    </source>
</evidence>
<evidence type="ECO:0000256" key="4">
    <source>
        <dbReference type="ARBA" id="ARBA00022857"/>
    </source>
</evidence>